<feature type="region of interest" description="Disordered" evidence="1">
    <location>
        <begin position="1"/>
        <end position="26"/>
    </location>
</feature>
<dbReference type="EMBL" id="BLLK01000045">
    <property type="protein sequence ID" value="GFH51849.1"/>
    <property type="molecule type" value="Genomic_DNA"/>
</dbReference>
<feature type="compositionally biased region" description="Low complexity" evidence="1">
    <location>
        <begin position="223"/>
        <end position="233"/>
    </location>
</feature>
<comment type="caution">
    <text evidence="2">The sequence shown here is derived from an EMBL/GenBank/DDBJ whole genome shotgun (WGS) entry which is preliminary data.</text>
</comment>
<dbReference type="Proteomes" id="UP001054902">
    <property type="component" value="Unassembled WGS sequence"/>
</dbReference>
<keyword evidence="3" id="KW-1185">Reference proteome</keyword>
<dbReference type="AlphaFoldDB" id="A0AAD3CU33"/>
<proteinExistence type="predicted"/>
<reference evidence="2 3" key="1">
    <citation type="journal article" date="2021" name="Sci. Rep.">
        <title>The genome of the diatom Chaetoceros tenuissimus carries an ancient integrated fragment of an extant virus.</title>
        <authorList>
            <person name="Hongo Y."/>
            <person name="Kimura K."/>
            <person name="Takaki Y."/>
            <person name="Yoshida Y."/>
            <person name="Baba S."/>
            <person name="Kobayashi G."/>
            <person name="Nagasaki K."/>
            <person name="Hano T."/>
            <person name="Tomaru Y."/>
        </authorList>
    </citation>
    <scope>NUCLEOTIDE SEQUENCE [LARGE SCALE GENOMIC DNA]</scope>
    <source>
        <strain evidence="2 3">NIES-3715</strain>
    </source>
</reference>
<feature type="region of interest" description="Disordered" evidence="1">
    <location>
        <begin position="223"/>
        <end position="249"/>
    </location>
</feature>
<evidence type="ECO:0000313" key="2">
    <source>
        <dbReference type="EMBL" id="GFH51849.1"/>
    </source>
</evidence>
<sequence length="249" mass="27946">MNTKQAPRSSILRKSSGELSASRSSFASTSTHTSSVSFDHVTVREYEVTIGDNPSCSSGAPISIDWDYCQEQNVSIDSYEANRPPRRQQYQLRMPKEIREDILLQWNFSLSSILLASRAVDEARSQRAKSFTSFSRRSRVFSGISNVFSFPSKASNCEFKNRRQKVDETRRSMLDDIKASRKQISQKIPAPEEAQVTVVPREQEKSPLHASCVTANTFNLNTSCHSESSSGSSNQDPLSMTRHKPSLIL</sequence>
<evidence type="ECO:0000256" key="1">
    <source>
        <dbReference type="SAM" id="MobiDB-lite"/>
    </source>
</evidence>
<organism evidence="2 3">
    <name type="scientific">Chaetoceros tenuissimus</name>
    <dbReference type="NCBI Taxonomy" id="426638"/>
    <lineage>
        <taxon>Eukaryota</taxon>
        <taxon>Sar</taxon>
        <taxon>Stramenopiles</taxon>
        <taxon>Ochrophyta</taxon>
        <taxon>Bacillariophyta</taxon>
        <taxon>Coscinodiscophyceae</taxon>
        <taxon>Chaetocerotophycidae</taxon>
        <taxon>Chaetocerotales</taxon>
        <taxon>Chaetocerotaceae</taxon>
        <taxon>Chaetoceros</taxon>
    </lineage>
</organism>
<accession>A0AAD3CU33</accession>
<feature type="compositionally biased region" description="Low complexity" evidence="1">
    <location>
        <begin position="17"/>
        <end position="26"/>
    </location>
</feature>
<name>A0AAD3CU33_9STRA</name>
<protein>
    <submittedName>
        <fullName evidence="2">Uncharacterized protein</fullName>
    </submittedName>
</protein>
<gene>
    <name evidence="2" type="ORF">CTEN210_08325</name>
</gene>
<evidence type="ECO:0000313" key="3">
    <source>
        <dbReference type="Proteomes" id="UP001054902"/>
    </source>
</evidence>